<reference evidence="2 3" key="1">
    <citation type="journal article" date="2022" name="G3 (Bethesda)">
        <title>Whole-genome sequence and methylome profiling of the almond [Prunus dulcis (Mill.) D.A. Webb] cultivar 'Nonpareil'.</title>
        <authorList>
            <person name="D'Amico-Willman K.M."/>
            <person name="Ouma W.Z."/>
            <person name="Meulia T."/>
            <person name="Sideli G.M."/>
            <person name="Gradziel T.M."/>
            <person name="Fresnedo-Ramirez J."/>
        </authorList>
    </citation>
    <scope>NUCLEOTIDE SEQUENCE [LARGE SCALE GENOMIC DNA]</scope>
    <source>
        <strain evidence="2">Clone GOH B32 T37-40</strain>
    </source>
</reference>
<sequence length="37" mass="4185">MRGEEMRTDGRKGKHRGKAERWEGRKEATTPKGASAK</sequence>
<proteinExistence type="predicted"/>
<evidence type="ECO:0000313" key="3">
    <source>
        <dbReference type="Proteomes" id="UP001054821"/>
    </source>
</evidence>
<dbReference type="AlphaFoldDB" id="A0AAD4YJN0"/>
<feature type="non-terminal residue" evidence="2">
    <location>
        <position position="37"/>
    </location>
</feature>
<organism evidence="2 3">
    <name type="scientific">Prunus dulcis</name>
    <name type="common">Almond</name>
    <name type="synonym">Amygdalus dulcis</name>
    <dbReference type="NCBI Taxonomy" id="3755"/>
    <lineage>
        <taxon>Eukaryota</taxon>
        <taxon>Viridiplantae</taxon>
        <taxon>Streptophyta</taxon>
        <taxon>Embryophyta</taxon>
        <taxon>Tracheophyta</taxon>
        <taxon>Spermatophyta</taxon>
        <taxon>Magnoliopsida</taxon>
        <taxon>eudicotyledons</taxon>
        <taxon>Gunneridae</taxon>
        <taxon>Pentapetalae</taxon>
        <taxon>rosids</taxon>
        <taxon>fabids</taxon>
        <taxon>Rosales</taxon>
        <taxon>Rosaceae</taxon>
        <taxon>Amygdaloideae</taxon>
        <taxon>Amygdaleae</taxon>
        <taxon>Prunus</taxon>
    </lineage>
</organism>
<protein>
    <submittedName>
        <fullName evidence="2">Uncharacterized protein</fullName>
    </submittedName>
</protein>
<evidence type="ECO:0000313" key="2">
    <source>
        <dbReference type="EMBL" id="KAI5311184.1"/>
    </source>
</evidence>
<dbReference type="Proteomes" id="UP001054821">
    <property type="component" value="Unassembled WGS sequence"/>
</dbReference>
<feature type="compositionally biased region" description="Basic and acidic residues" evidence="1">
    <location>
        <begin position="1"/>
        <end position="11"/>
    </location>
</feature>
<dbReference type="EMBL" id="JAJFAZ020000077">
    <property type="protein sequence ID" value="KAI5311184.1"/>
    <property type="molecule type" value="Genomic_DNA"/>
</dbReference>
<accession>A0AAD4YJN0</accession>
<gene>
    <name evidence="2" type="ORF">L3X38_000388</name>
</gene>
<keyword evidence="3" id="KW-1185">Reference proteome</keyword>
<name>A0AAD4YJN0_PRUDU</name>
<feature type="compositionally biased region" description="Basic and acidic residues" evidence="1">
    <location>
        <begin position="19"/>
        <end position="29"/>
    </location>
</feature>
<comment type="caution">
    <text evidence="2">The sequence shown here is derived from an EMBL/GenBank/DDBJ whole genome shotgun (WGS) entry which is preliminary data.</text>
</comment>
<feature type="region of interest" description="Disordered" evidence="1">
    <location>
        <begin position="1"/>
        <end position="37"/>
    </location>
</feature>
<evidence type="ECO:0000256" key="1">
    <source>
        <dbReference type="SAM" id="MobiDB-lite"/>
    </source>
</evidence>